<dbReference type="RefSeq" id="WP_310900814.1">
    <property type="nucleotide sequence ID" value="NZ_JAMQOS010000004.1"/>
</dbReference>
<keyword evidence="3" id="KW-1185">Reference proteome</keyword>
<sequence length="149" mass="15859">MRGDTRAVSPAVTQALTIGITTILVTGLLLSGGAFLKTEQEDIARQGLIDIGAGVSSDLVRLDQFDAASGTRNISFTSTYPDRVGGDGYRVHLTPGPTETTIYVNTTASSFTTAVRFRNTTAVCERRVRGGTIVVAYNGTERCLEVRKG</sequence>
<protein>
    <submittedName>
        <fullName evidence="2">Uncharacterized protein</fullName>
    </submittedName>
</protein>
<proteinExistence type="predicted"/>
<dbReference type="InterPro" id="IPR055690">
    <property type="entry name" value="DUF7266"/>
</dbReference>
<name>A0ABU2FQE2_9EURY</name>
<evidence type="ECO:0000256" key="1">
    <source>
        <dbReference type="SAM" id="Phobius"/>
    </source>
</evidence>
<comment type="caution">
    <text evidence="2">The sequence shown here is derived from an EMBL/GenBank/DDBJ whole genome shotgun (WGS) entry which is preliminary data.</text>
</comment>
<dbReference type="Pfam" id="PF23928">
    <property type="entry name" value="DUF7266"/>
    <property type="match status" value="1"/>
</dbReference>
<keyword evidence="1" id="KW-1133">Transmembrane helix</keyword>
<dbReference type="Proteomes" id="UP001268864">
    <property type="component" value="Unassembled WGS sequence"/>
</dbReference>
<accession>A0ABU2FQE2</accession>
<reference evidence="2 3" key="1">
    <citation type="submission" date="2022-06" db="EMBL/GenBank/DDBJ databases">
        <title>Halomicroarcula sp. a new haloarchaeum isolate from saline soil.</title>
        <authorList>
            <person name="Strakova D."/>
            <person name="Galisteo C."/>
            <person name="Sanchez-Porro C."/>
            <person name="Ventosa A."/>
        </authorList>
    </citation>
    <scope>NUCLEOTIDE SEQUENCE [LARGE SCALE GENOMIC DNA]</scope>
    <source>
        <strain evidence="2 3">S3CR25-11</strain>
    </source>
</reference>
<organism evidence="2 3">
    <name type="scientific">Haloarcula onubensis</name>
    <dbReference type="NCBI Taxonomy" id="2950539"/>
    <lineage>
        <taxon>Archaea</taxon>
        <taxon>Methanobacteriati</taxon>
        <taxon>Methanobacteriota</taxon>
        <taxon>Stenosarchaea group</taxon>
        <taxon>Halobacteria</taxon>
        <taxon>Halobacteriales</taxon>
        <taxon>Haloarculaceae</taxon>
        <taxon>Haloarcula</taxon>
    </lineage>
</organism>
<dbReference type="EMBL" id="JAMQOS010000004">
    <property type="protein sequence ID" value="MDS0282978.1"/>
    <property type="molecule type" value="Genomic_DNA"/>
</dbReference>
<feature type="transmembrane region" description="Helical" evidence="1">
    <location>
        <begin position="12"/>
        <end position="36"/>
    </location>
</feature>
<gene>
    <name evidence="2" type="ORF">NDI86_12660</name>
</gene>
<keyword evidence="1" id="KW-0812">Transmembrane</keyword>
<evidence type="ECO:0000313" key="2">
    <source>
        <dbReference type="EMBL" id="MDS0282978.1"/>
    </source>
</evidence>
<keyword evidence="1" id="KW-0472">Membrane</keyword>
<evidence type="ECO:0000313" key="3">
    <source>
        <dbReference type="Proteomes" id="UP001268864"/>
    </source>
</evidence>